<reference evidence="2" key="1">
    <citation type="journal article" date="2006" name="PLoS Biol.">
        <title>Macronuclear genome sequence of the ciliate Tetrahymena thermophila, a model eukaryote.</title>
        <authorList>
            <person name="Eisen J.A."/>
            <person name="Coyne R.S."/>
            <person name="Wu M."/>
            <person name="Wu D."/>
            <person name="Thiagarajan M."/>
            <person name="Wortman J.R."/>
            <person name="Badger J.H."/>
            <person name="Ren Q."/>
            <person name="Amedeo P."/>
            <person name="Jones K.M."/>
            <person name="Tallon L.J."/>
            <person name="Delcher A.L."/>
            <person name="Salzberg S.L."/>
            <person name="Silva J.C."/>
            <person name="Haas B.J."/>
            <person name="Majoros W.H."/>
            <person name="Farzad M."/>
            <person name="Carlton J.M."/>
            <person name="Smith R.K. Jr."/>
            <person name="Garg J."/>
            <person name="Pearlman R.E."/>
            <person name="Karrer K.M."/>
            <person name="Sun L."/>
            <person name="Manning G."/>
            <person name="Elde N.C."/>
            <person name="Turkewitz A.P."/>
            <person name="Asai D.J."/>
            <person name="Wilkes D.E."/>
            <person name="Wang Y."/>
            <person name="Cai H."/>
            <person name="Collins K."/>
            <person name="Stewart B.A."/>
            <person name="Lee S.R."/>
            <person name="Wilamowska K."/>
            <person name="Weinberg Z."/>
            <person name="Ruzzo W.L."/>
            <person name="Wloga D."/>
            <person name="Gaertig J."/>
            <person name="Frankel J."/>
            <person name="Tsao C.-C."/>
            <person name="Gorovsky M.A."/>
            <person name="Keeling P.J."/>
            <person name="Waller R.F."/>
            <person name="Patron N.J."/>
            <person name="Cherry J.M."/>
            <person name="Stover N.A."/>
            <person name="Krieger C.J."/>
            <person name="del Toro C."/>
            <person name="Ryder H.F."/>
            <person name="Williamson S.C."/>
            <person name="Barbeau R.A."/>
            <person name="Hamilton E.P."/>
            <person name="Orias E."/>
        </authorList>
    </citation>
    <scope>NUCLEOTIDE SEQUENCE [LARGE SCALE GENOMIC DNA]</scope>
    <source>
        <strain evidence="2">SB210</strain>
    </source>
</reference>
<dbReference type="AlphaFoldDB" id="W7X3R9"/>
<gene>
    <name evidence="1" type="ORF">TTHERM_000439147</name>
</gene>
<proteinExistence type="predicted"/>
<keyword evidence="2" id="KW-1185">Reference proteome</keyword>
<organism evidence="1 2">
    <name type="scientific">Tetrahymena thermophila (strain SB210)</name>
    <dbReference type="NCBI Taxonomy" id="312017"/>
    <lineage>
        <taxon>Eukaryota</taxon>
        <taxon>Sar</taxon>
        <taxon>Alveolata</taxon>
        <taxon>Ciliophora</taxon>
        <taxon>Intramacronucleata</taxon>
        <taxon>Oligohymenophorea</taxon>
        <taxon>Hymenostomatida</taxon>
        <taxon>Tetrahymenina</taxon>
        <taxon>Tetrahymenidae</taxon>
        <taxon>Tetrahymena</taxon>
    </lineage>
</organism>
<dbReference type="Proteomes" id="UP000009168">
    <property type="component" value="Unassembled WGS sequence"/>
</dbReference>
<dbReference type="KEGG" id="tet:TTHERM_000439147"/>
<accession>W7X3R9</accession>
<dbReference type="GeneID" id="24438960"/>
<protein>
    <submittedName>
        <fullName evidence="1">Uncharacterized protein</fullName>
    </submittedName>
</protein>
<evidence type="ECO:0000313" key="1">
    <source>
        <dbReference type="EMBL" id="EWS73960.1"/>
    </source>
</evidence>
<dbReference type="EMBL" id="GG662663">
    <property type="protein sequence ID" value="EWS73960.1"/>
    <property type="molecule type" value="Genomic_DNA"/>
</dbReference>
<dbReference type="RefSeq" id="XP_012653501.1">
    <property type="nucleotide sequence ID" value="XM_012798047.1"/>
</dbReference>
<evidence type="ECO:0000313" key="2">
    <source>
        <dbReference type="Proteomes" id="UP000009168"/>
    </source>
</evidence>
<sequence>MLQRLIENILQVIFRIQTVYNGIQVQGQDCSEIIYSIYANIFFTICINNSYDQKKIKEIIIIIQDRDRLFINQFVSFFVCQVIQCKETNIQLIKKRFYLESP</sequence>
<dbReference type="InParanoid" id="W7X3R9"/>
<name>W7X3R9_TETTS</name>